<dbReference type="CDD" id="cd12797">
    <property type="entry name" value="M23_peptidase"/>
    <property type="match status" value="1"/>
</dbReference>
<dbReference type="InterPro" id="IPR050570">
    <property type="entry name" value="Cell_wall_metabolism_enzyme"/>
</dbReference>
<evidence type="ECO:0000313" key="4">
    <source>
        <dbReference type="Proteomes" id="UP000578091"/>
    </source>
</evidence>
<dbReference type="PANTHER" id="PTHR21666:SF270">
    <property type="entry name" value="MUREIN HYDROLASE ACTIVATOR ENVC"/>
    <property type="match status" value="1"/>
</dbReference>
<dbReference type="Pfam" id="PF01551">
    <property type="entry name" value="Peptidase_M23"/>
    <property type="match status" value="1"/>
</dbReference>
<protein>
    <submittedName>
        <fullName evidence="3">Peptidoglycan DD-metalloendopeptidase family protein</fullName>
    </submittedName>
</protein>
<feature type="chain" id="PRO_5032541667" evidence="1">
    <location>
        <begin position="25"/>
        <end position="469"/>
    </location>
</feature>
<dbReference type="RefSeq" id="WP_180677575.1">
    <property type="nucleotide sequence ID" value="NZ_JACCKA010000038.1"/>
</dbReference>
<dbReference type="EMBL" id="JACCKA010000038">
    <property type="protein sequence ID" value="NZA25770.1"/>
    <property type="molecule type" value="Genomic_DNA"/>
</dbReference>
<gene>
    <name evidence="3" type="ORF">H0E84_05185</name>
</gene>
<evidence type="ECO:0000259" key="2">
    <source>
        <dbReference type="Pfam" id="PF01551"/>
    </source>
</evidence>
<dbReference type="InterPro" id="IPR011055">
    <property type="entry name" value="Dup_hybrid_motif"/>
</dbReference>
<comment type="caution">
    <text evidence="3">The sequence shown here is derived from an EMBL/GenBank/DDBJ whole genome shotgun (WGS) entry which is preliminary data.</text>
</comment>
<dbReference type="Gene3D" id="2.70.70.10">
    <property type="entry name" value="Glucose Permease (Domain IIA)"/>
    <property type="match status" value="1"/>
</dbReference>
<dbReference type="Pfam" id="PF17660">
    <property type="entry name" value="BTRD1"/>
    <property type="match status" value="5"/>
</dbReference>
<accession>A0A853JAV9</accession>
<dbReference type="GO" id="GO:0004222">
    <property type="term" value="F:metalloendopeptidase activity"/>
    <property type="evidence" value="ECO:0007669"/>
    <property type="project" value="TreeGrafter"/>
</dbReference>
<dbReference type="Proteomes" id="UP000578091">
    <property type="component" value="Unassembled WGS sequence"/>
</dbReference>
<dbReference type="InterPro" id="IPR049511">
    <property type="entry name" value="PGH-like_rpt"/>
</dbReference>
<dbReference type="PANTHER" id="PTHR21666">
    <property type="entry name" value="PEPTIDASE-RELATED"/>
    <property type="match status" value="1"/>
</dbReference>
<keyword evidence="4" id="KW-1185">Reference proteome</keyword>
<dbReference type="AlphaFoldDB" id="A0A853JAV9"/>
<evidence type="ECO:0000313" key="3">
    <source>
        <dbReference type="EMBL" id="NZA25770.1"/>
    </source>
</evidence>
<name>A0A853JAV9_9GAMM</name>
<dbReference type="InterPro" id="IPR016047">
    <property type="entry name" value="M23ase_b-sheet_dom"/>
</dbReference>
<evidence type="ECO:0000256" key="1">
    <source>
        <dbReference type="SAM" id="SignalP"/>
    </source>
</evidence>
<reference evidence="3 4" key="1">
    <citation type="submission" date="2020-07" db="EMBL/GenBank/DDBJ databases">
        <title>Luteimonas sp. SJ-92.</title>
        <authorList>
            <person name="Huang X.-X."/>
            <person name="Xu L."/>
            <person name="Sun J.-Q."/>
        </authorList>
    </citation>
    <scope>NUCLEOTIDE SEQUENCE [LARGE SCALE GENOMIC DNA]</scope>
    <source>
        <strain evidence="3 4">SJ-92</strain>
    </source>
</reference>
<proteinExistence type="predicted"/>
<feature type="signal peptide" evidence="1">
    <location>
        <begin position="1"/>
        <end position="24"/>
    </location>
</feature>
<sequence>MSSHRSAAQLLATCALLAGGHAAAIDPSQGVYRIPYADGTEVRVTNDHVRHAPPGRIDMRGRGGGTYRIVAAADGHVRHIEDGFDQRLTCKKGDGQPRNNNYVWIEHANGEWTKYTHMQKGSVTGRRKANLRVGQFVKAGTWLGDEGEVGCASGPHLHFEVGVPRASDPISSVGGFLQDNDDSERNRIPRICGISGGRFASDTSYTARRVPGNIAAGAREVARHGVPARDYQCLYDQAVAAGYTLEWIDGFDVGGAVHYNAVFRPAGNTVAAAFHGLTAGQYQQRFGEYTRRGYQPHQVESYGSRQGSRYAVIFRRQSGPAYSAYHGLSAEAHQQRMDALTADGYRPRNVSVVSSGGQRRYTALYERADIGSWQARSALTGAQYQEVFEANSKQGRQLVYLNAYVHDGQPHFSAIWSSRANGAYRARHGLTGAQYQSAWQDASGAGLLTRNVSGYGIGGSARYAAVWRR</sequence>
<dbReference type="SUPFAM" id="SSF51261">
    <property type="entry name" value="Duplicated hybrid motif"/>
    <property type="match status" value="1"/>
</dbReference>
<feature type="domain" description="M23ase beta-sheet core" evidence="2">
    <location>
        <begin position="68"/>
        <end position="162"/>
    </location>
</feature>
<keyword evidence="1" id="KW-0732">Signal</keyword>
<organism evidence="3 4">
    <name type="scientific">Luteimonas salinisoli</name>
    <dbReference type="NCBI Taxonomy" id="2752307"/>
    <lineage>
        <taxon>Bacteria</taxon>
        <taxon>Pseudomonadati</taxon>
        <taxon>Pseudomonadota</taxon>
        <taxon>Gammaproteobacteria</taxon>
        <taxon>Lysobacterales</taxon>
        <taxon>Lysobacteraceae</taxon>
        <taxon>Luteimonas</taxon>
    </lineage>
</organism>